<feature type="signal peptide" evidence="3">
    <location>
        <begin position="1"/>
        <end position="19"/>
    </location>
</feature>
<dbReference type="InterPro" id="IPR013320">
    <property type="entry name" value="ConA-like_dom_sf"/>
</dbReference>
<sequence>MKFLAVALAFTTAAAGAQAADFCGQWDSTTASNYIIYNNLWGSASATGSQCTGVDGSSGNTIAWHTKWSWTGSPYQVKSFANAALQFTPKKLSSITTIPSVMKYSYTDDNMVADLSYDLFLDPIAGNSTSEYEVMIWLASYGGAGPIGSKVRSGVTLAGHAWDLYDGYNGAMRVFSFVAESNISSFKGDLKAFLKYLVSKYGLSKSLYLNTVECGTEPFTGAGDLTVTQFSVQVQ</sequence>
<dbReference type="SUPFAM" id="SSF49899">
    <property type="entry name" value="Concanavalin A-like lectins/glucanases"/>
    <property type="match status" value="1"/>
</dbReference>
<evidence type="ECO:0000313" key="4">
    <source>
        <dbReference type="EMBL" id="KAA8892694.1"/>
    </source>
</evidence>
<proteinExistence type="inferred from homology"/>
<dbReference type="InParanoid" id="A0A5J5EBL8"/>
<keyword evidence="2" id="KW-0326">Glycosidase</keyword>
<dbReference type="Proteomes" id="UP000326924">
    <property type="component" value="Unassembled WGS sequence"/>
</dbReference>
<organism evidence="4 5">
    <name type="scientific">Sphaerosporella brunnea</name>
    <dbReference type="NCBI Taxonomy" id="1250544"/>
    <lineage>
        <taxon>Eukaryota</taxon>
        <taxon>Fungi</taxon>
        <taxon>Dikarya</taxon>
        <taxon>Ascomycota</taxon>
        <taxon>Pezizomycotina</taxon>
        <taxon>Pezizomycetes</taxon>
        <taxon>Pezizales</taxon>
        <taxon>Pyronemataceae</taxon>
        <taxon>Sphaerosporella</taxon>
    </lineage>
</organism>
<gene>
    <name evidence="4" type="ORF">FN846DRAFT_915017</name>
</gene>
<feature type="chain" id="PRO_5023852865" evidence="3">
    <location>
        <begin position="20"/>
        <end position="235"/>
    </location>
</feature>
<keyword evidence="2" id="KW-0378">Hydrolase</keyword>
<evidence type="ECO:0000256" key="2">
    <source>
        <dbReference type="RuleBase" id="RU361163"/>
    </source>
</evidence>
<dbReference type="InterPro" id="IPR002594">
    <property type="entry name" value="GH12"/>
</dbReference>
<evidence type="ECO:0000256" key="1">
    <source>
        <dbReference type="ARBA" id="ARBA00005519"/>
    </source>
</evidence>
<dbReference type="AlphaFoldDB" id="A0A5J5EBL8"/>
<dbReference type="OrthoDB" id="95118at2759"/>
<dbReference type="InterPro" id="IPR013319">
    <property type="entry name" value="GH11/12"/>
</dbReference>
<dbReference type="Pfam" id="PF01670">
    <property type="entry name" value="Glyco_hydro_12"/>
    <property type="match status" value="1"/>
</dbReference>
<dbReference type="GO" id="GO:0000272">
    <property type="term" value="P:polysaccharide catabolic process"/>
    <property type="evidence" value="ECO:0007669"/>
    <property type="project" value="UniProtKB-KW"/>
</dbReference>
<keyword evidence="2" id="KW-0119">Carbohydrate metabolism</keyword>
<keyword evidence="3" id="KW-0732">Signal</keyword>
<protein>
    <submittedName>
        <fullName evidence="4">Cell 12A endoglucanase</fullName>
    </submittedName>
</protein>
<keyword evidence="2" id="KW-0624">Polysaccharide degradation</keyword>
<dbReference type="Gene3D" id="2.60.120.180">
    <property type="match status" value="1"/>
</dbReference>
<dbReference type="EMBL" id="VXIS01000631">
    <property type="protein sequence ID" value="KAA8892694.1"/>
    <property type="molecule type" value="Genomic_DNA"/>
</dbReference>
<comment type="caution">
    <text evidence="4">The sequence shown here is derived from an EMBL/GenBank/DDBJ whole genome shotgun (WGS) entry which is preliminary data.</text>
</comment>
<reference evidence="4 5" key="1">
    <citation type="submission" date="2019-09" db="EMBL/GenBank/DDBJ databases">
        <title>Draft genome of the ectomycorrhizal ascomycete Sphaerosporella brunnea.</title>
        <authorList>
            <consortium name="DOE Joint Genome Institute"/>
            <person name="Benucci G.M."/>
            <person name="Marozzi G."/>
            <person name="Antonielli L."/>
            <person name="Sanchez S."/>
            <person name="Marco P."/>
            <person name="Wang X."/>
            <person name="Falini L.B."/>
            <person name="Barry K."/>
            <person name="Haridas S."/>
            <person name="Lipzen A."/>
            <person name="Labutti K."/>
            <person name="Grigoriev I.V."/>
            <person name="Murat C."/>
            <person name="Martin F."/>
            <person name="Albertini E."/>
            <person name="Donnini D."/>
            <person name="Bonito G."/>
        </authorList>
    </citation>
    <scope>NUCLEOTIDE SEQUENCE [LARGE SCALE GENOMIC DNA]</scope>
    <source>
        <strain evidence="4 5">Sb_GMNB300</strain>
    </source>
</reference>
<dbReference type="PANTHER" id="PTHR34002">
    <property type="entry name" value="BLR1656 PROTEIN"/>
    <property type="match status" value="1"/>
</dbReference>
<accession>A0A5J5EBL8</accession>
<name>A0A5J5EBL8_9PEZI</name>
<dbReference type="GO" id="GO:0008810">
    <property type="term" value="F:cellulase activity"/>
    <property type="evidence" value="ECO:0007669"/>
    <property type="project" value="InterPro"/>
</dbReference>
<dbReference type="PANTHER" id="PTHR34002:SF9">
    <property type="entry name" value="XYLOGLUCAN-SPECIFIC ENDO-BETA-1,4-GLUCANASE A"/>
    <property type="match status" value="1"/>
</dbReference>
<evidence type="ECO:0000313" key="5">
    <source>
        <dbReference type="Proteomes" id="UP000326924"/>
    </source>
</evidence>
<comment type="similarity">
    <text evidence="1 2">Belongs to the glycosyl hydrolase 12 (cellulase H) family.</text>
</comment>
<evidence type="ECO:0000256" key="3">
    <source>
        <dbReference type="SAM" id="SignalP"/>
    </source>
</evidence>
<keyword evidence="5" id="KW-1185">Reference proteome</keyword>